<organism evidence="1 2">
    <name type="scientific">Naganishia onofrii</name>
    <dbReference type="NCBI Taxonomy" id="1851511"/>
    <lineage>
        <taxon>Eukaryota</taxon>
        <taxon>Fungi</taxon>
        <taxon>Dikarya</taxon>
        <taxon>Basidiomycota</taxon>
        <taxon>Agaricomycotina</taxon>
        <taxon>Tremellomycetes</taxon>
        <taxon>Filobasidiales</taxon>
        <taxon>Filobasidiaceae</taxon>
        <taxon>Naganishia</taxon>
    </lineage>
</organism>
<comment type="caution">
    <text evidence="1">The sequence shown here is derived from an EMBL/GenBank/DDBJ whole genome shotgun (WGS) entry which is preliminary data.</text>
</comment>
<proteinExistence type="predicted"/>
<accession>A0ACC2XTQ3</accession>
<evidence type="ECO:0000313" key="1">
    <source>
        <dbReference type="EMBL" id="KAJ9126735.1"/>
    </source>
</evidence>
<name>A0ACC2XTQ3_9TREE</name>
<dbReference type="EMBL" id="JASBWV010000004">
    <property type="protein sequence ID" value="KAJ9126735.1"/>
    <property type="molecule type" value="Genomic_DNA"/>
</dbReference>
<sequence length="469" mass="51627">MPITTTISLIPGYTPLDTPRLILPFLILYIQAYLLLSRGPSSRWIRIALLPASLASLKAVWLDRRIVDERYVIWNFVLGCAAVFYAVLSIVYSLLSHGPTRTPSSGPARDAFHLITSPRMIGWSRGLPLVFDPYPEFEPFSDGGGDGNGNGGGKHREAETNNGNGHSNGNGNSNGHGTPPTPKPTTTTAAAPLTQQQVTAKTLRIHLEYALGHYIILDTLTFAFHTLGRRGIGHPRGGSLYASAQPTITYLSTHLPALFSRFPRTAPWIAMQAHIIVVHLAVGMAFYQGLCFGYHVAACVGLLVGWGQGGDWQRLMKRPLGADSLVGFWGRRWHQQAFVAPSLLLPARYRSLASPLIAFSISSLMHEMGTLTMVGTTSPNWIVTRSFLWMGLGLTAEISFKKITGRRVHGWWGRIWFWSFVVVAARGLVDAWLQFGVGGARLLPEWMSVLQLLRKAGCLDRWLGLLEPL</sequence>
<gene>
    <name evidence="1" type="ORF">QFC24_001766</name>
</gene>
<protein>
    <submittedName>
        <fullName evidence="1">Uncharacterized protein</fullName>
    </submittedName>
</protein>
<dbReference type="Proteomes" id="UP001234202">
    <property type="component" value="Unassembled WGS sequence"/>
</dbReference>
<reference evidence="1" key="1">
    <citation type="submission" date="2023-04" db="EMBL/GenBank/DDBJ databases">
        <title>Draft Genome sequencing of Naganishia species isolated from polar environments using Oxford Nanopore Technology.</title>
        <authorList>
            <person name="Leo P."/>
            <person name="Venkateswaran K."/>
        </authorList>
    </citation>
    <scope>NUCLEOTIDE SEQUENCE</scope>
    <source>
        <strain evidence="1">DBVPG 5303</strain>
    </source>
</reference>
<evidence type="ECO:0000313" key="2">
    <source>
        <dbReference type="Proteomes" id="UP001234202"/>
    </source>
</evidence>
<keyword evidence="2" id="KW-1185">Reference proteome</keyword>